<sequence length="984" mass="104995">MAVSRRVFLGSTSGAALAAFLTAGGPLGRLPSAVAKPAGPVGPTDTAGDLAAVRSTLSGIYLAHDWLDDGTTARVEWTYQSQAPAYLAALRADGSWADVDYAATNSAANGAAWSPYRALDRMQAMAAAYANPAGPRHLDAALLAGVEKALGYWFQAGPTSVNWWETGIGIQLRLGRIGVLLYGHLAADRMSGIVGTLQSSSSGTGENAVWYAQNVVFRGLLTPDPALVTAGRDAMATAILLSTGDGIQSDLSYHQHGEQLYSAGYGRTMLTDVAQWLYVLRPTSFAFSPISVHDYTGWVLDGTRWMINGDHAEFNVFLNPAPRYASNAERVLESLELLDSAVPDQAARFDQLGKNIRLQSPDTGLTGHKYFWRSDFAAHKRPGWGVTVKMVSARTIGSEWRSSNAKNLNYLYWVPFGTTFIARRGDEYRNIFPVWDWSRLPGATNPAVVVPLNASDPYKQSTTFVGGVDNGLYGAAALDMNKYGTTARKGYFCFDDEFVALGAGITSTDPHPVVTTLNQTRRVGPVVAAGTTVAPGNTLTRTGNWAYHDGTGYAFFEPVAMTVKNATVTGSWADIATGQDPTPVTEDVFGIWLDHGTAPSGATYAYVVRPGVDQGQATAYAQHLPVRVLANSPSLQGVRHDGLGIAQLLFYAAGTAAVRDGVTLAVDRPCMVILDESGAGAPVVTVSAPQAPGVTVNVVLTVRGTVTRGAVTLPDGDRQGVSLTLGAPADDVALRRPVLTSSDHDTSVGAHFLTDGNPNTRWSSAYTDSQWAMVDLLTPQLIDGVTLRWETAYATAYTVETSADGQTWRTVHTTTTGTGGTQKLTFATHPARFVRLALTKRRTAWGYSLWGLEVHAATDLAQGKPTTASSTHAAELAPGNATDGLATTRWGSDYSDPQWLQVDLGAPTAIGTVQLHWETASARAYKLQLSNDATHWTDLHTTTTGPGGVETLPVTGTGRYLRMYGTQRNTPYGYSLFAFEVYGA</sequence>
<comment type="similarity">
    <text evidence="1">Belongs to the polysaccharide lyase 8 family.</text>
</comment>
<dbReference type="PANTHER" id="PTHR38481">
    <property type="entry name" value="HYALURONATE LYASE"/>
    <property type="match status" value="1"/>
</dbReference>
<feature type="signal peptide" evidence="5">
    <location>
        <begin position="1"/>
        <end position="18"/>
    </location>
</feature>
<name>A0A1I2DNC5_9ACTN</name>
<dbReference type="Gene3D" id="2.60.120.260">
    <property type="entry name" value="Galactose-binding domain-like"/>
    <property type="match status" value="2"/>
</dbReference>
<feature type="chain" id="PRO_5011687082" evidence="5">
    <location>
        <begin position="19"/>
        <end position="984"/>
    </location>
</feature>
<dbReference type="GO" id="GO:0016837">
    <property type="term" value="F:carbon-oxygen lyase activity, acting on polysaccharides"/>
    <property type="evidence" value="ECO:0007669"/>
    <property type="project" value="UniProtKB-ARBA"/>
</dbReference>
<dbReference type="SUPFAM" id="SSF49863">
    <property type="entry name" value="Hyaluronate lyase-like, C-terminal domain"/>
    <property type="match status" value="1"/>
</dbReference>
<evidence type="ECO:0000313" key="8">
    <source>
        <dbReference type="Proteomes" id="UP000199323"/>
    </source>
</evidence>
<evidence type="ECO:0000256" key="2">
    <source>
        <dbReference type="ARBA" id="ARBA00022729"/>
    </source>
</evidence>
<dbReference type="OrthoDB" id="5480482at2"/>
<organism evidence="7 8">
    <name type="scientific">Actinacidiphila alni</name>
    <dbReference type="NCBI Taxonomy" id="380248"/>
    <lineage>
        <taxon>Bacteria</taxon>
        <taxon>Bacillati</taxon>
        <taxon>Actinomycetota</taxon>
        <taxon>Actinomycetes</taxon>
        <taxon>Kitasatosporales</taxon>
        <taxon>Streptomycetaceae</taxon>
        <taxon>Actinacidiphila</taxon>
    </lineage>
</organism>
<dbReference type="InterPro" id="IPR012970">
    <property type="entry name" value="Lyase_8_alpha_N"/>
</dbReference>
<evidence type="ECO:0000256" key="5">
    <source>
        <dbReference type="SAM" id="SignalP"/>
    </source>
</evidence>
<dbReference type="Pfam" id="PF02884">
    <property type="entry name" value="Lyase_8_C"/>
    <property type="match status" value="1"/>
</dbReference>
<dbReference type="PROSITE" id="PS50022">
    <property type="entry name" value="FA58C_3"/>
    <property type="match status" value="2"/>
</dbReference>
<dbReference type="Gene3D" id="2.60.220.10">
    <property type="entry name" value="Polysaccharide lyase family 8-like, C-terminal"/>
    <property type="match status" value="1"/>
</dbReference>
<dbReference type="InterPro" id="IPR006311">
    <property type="entry name" value="TAT_signal"/>
</dbReference>
<dbReference type="InterPro" id="IPR008929">
    <property type="entry name" value="Chondroitin_lyas"/>
</dbReference>
<dbReference type="Pfam" id="PF02278">
    <property type="entry name" value="Lyase_8"/>
    <property type="match status" value="1"/>
</dbReference>
<feature type="domain" description="F5/8 type C" evidence="6">
    <location>
        <begin position="720"/>
        <end position="857"/>
    </location>
</feature>
<dbReference type="InterPro" id="IPR014718">
    <property type="entry name" value="GH-type_carb-bd"/>
</dbReference>
<dbReference type="Proteomes" id="UP000199323">
    <property type="component" value="Unassembled WGS sequence"/>
</dbReference>
<evidence type="ECO:0000259" key="6">
    <source>
        <dbReference type="PROSITE" id="PS50022"/>
    </source>
</evidence>
<dbReference type="InterPro" id="IPR008979">
    <property type="entry name" value="Galactose-bd-like_sf"/>
</dbReference>
<feature type="region of interest" description="Disordered" evidence="4">
    <location>
        <begin position="863"/>
        <end position="882"/>
    </location>
</feature>
<proteinExistence type="inferred from homology"/>
<dbReference type="InterPro" id="IPR038970">
    <property type="entry name" value="Lyase_8"/>
</dbReference>
<dbReference type="PANTHER" id="PTHR38481:SF1">
    <property type="entry name" value="HYALURONATE LYASE"/>
    <property type="match status" value="1"/>
</dbReference>
<dbReference type="Pfam" id="PF00754">
    <property type="entry name" value="F5_F8_type_C"/>
    <property type="match status" value="1"/>
</dbReference>
<dbReference type="Gene3D" id="2.70.98.10">
    <property type="match status" value="1"/>
</dbReference>
<dbReference type="SUPFAM" id="SSF74650">
    <property type="entry name" value="Galactose mutarotase-like"/>
    <property type="match status" value="1"/>
</dbReference>
<evidence type="ECO:0000256" key="4">
    <source>
        <dbReference type="SAM" id="MobiDB-lite"/>
    </source>
</evidence>
<accession>A0A1I2DNC5</accession>
<dbReference type="AlphaFoldDB" id="A0A1I2DNC5"/>
<keyword evidence="8" id="KW-1185">Reference proteome</keyword>
<dbReference type="GO" id="GO:0030246">
    <property type="term" value="F:carbohydrate binding"/>
    <property type="evidence" value="ECO:0007669"/>
    <property type="project" value="InterPro"/>
</dbReference>
<dbReference type="PROSITE" id="PS51318">
    <property type="entry name" value="TAT"/>
    <property type="match status" value="1"/>
</dbReference>
<dbReference type="InterPro" id="IPR003159">
    <property type="entry name" value="Lyase_8_central_dom"/>
</dbReference>
<keyword evidence="3 7" id="KW-0456">Lyase</keyword>
<reference evidence="7 8" key="1">
    <citation type="submission" date="2016-10" db="EMBL/GenBank/DDBJ databases">
        <authorList>
            <person name="de Groot N.N."/>
        </authorList>
    </citation>
    <scope>NUCLEOTIDE SEQUENCE [LARGE SCALE GENOMIC DNA]</scope>
    <source>
        <strain evidence="7 8">CGMCC 4.3510</strain>
    </source>
</reference>
<dbReference type="GO" id="GO:0005975">
    <property type="term" value="P:carbohydrate metabolic process"/>
    <property type="evidence" value="ECO:0007669"/>
    <property type="project" value="InterPro"/>
</dbReference>
<protein>
    <submittedName>
        <fullName evidence="7">Chondroitin AC lyase</fullName>
    </submittedName>
</protein>
<gene>
    <name evidence="7" type="ORF">SAMN05216251_105305</name>
</gene>
<feature type="domain" description="F5/8 type C" evidence="6">
    <location>
        <begin position="883"/>
        <end position="984"/>
    </location>
</feature>
<dbReference type="RefSeq" id="WP_093713301.1">
    <property type="nucleotide sequence ID" value="NZ_FONG01000005.1"/>
</dbReference>
<evidence type="ECO:0000256" key="3">
    <source>
        <dbReference type="ARBA" id="ARBA00023239"/>
    </source>
</evidence>
<dbReference type="SUPFAM" id="SSF49785">
    <property type="entry name" value="Galactose-binding domain-like"/>
    <property type="match status" value="2"/>
</dbReference>
<evidence type="ECO:0000256" key="1">
    <source>
        <dbReference type="ARBA" id="ARBA00006699"/>
    </source>
</evidence>
<dbReference type="EMBL" id="FONG01000005">
    <property type="protein sequence ID" value="SFE81783.1"/>
    <property type="molecule type" value="Genomic_DNA"/>
</dbReference>
<dbReference type="Gene3D" id="1.50.10.100">
    <property type="entry name" value="Chondroitin AC/alginate lyase"/>
    <property type="match status" value="1"/>
</dbReference>
<dbReference type="STRING" id="380248.SAMN05216251_105305"/>
<dbReference type="Pfam" id="PF22633">
    <property type="entry name" value="F5_F8_type_C_2"/>
    <property type="match status" value="1"/>
</dbReference>
<dbReference type="GO" id="GO:0005576">
    <property type="term" value="C:extracellular region"/>
    <property type="evidence" value="ECO:0007669"/>
    <property type="project" value="InterPro"/>
</dbReference>
<dbReference type="InterPro" id="IPR000421">
    <property type="entry name" value="FA58C"/>
</dbReference>
<keyword evidence="2 5" id="KW-0732">Signal</keyword>
<dbReference type="Pfam" id="PF08124">
    <property type="entry name" value="Lyase_8_N"/>
    <property type="match status" value="1"/>
</dbReference>
<dbReference type="SUPFAM" id="SSF48230">
    <property type="entry name" value="Chondroitin AC/alginate lyase"/>
    <property type="match status" value="1"/>
</dbReference>
<dbReference type="InterPro" id="IPR004103">
    <property type="entry name" value="Lyase_8_C"/>
</dbReference>
<dbReference type="InterPro" id="IPR011013">
    <property type="entry name" value="Gal_mutarotase_sf_dom"/>
</dbReference>
<evidence type="ECO:0000313" key="7">
    <source>
        <dbReference type="EMBL" id="SFE81783.1"/>
    </source>
</evidence>
<dbReference type="InterPro" id="IPR011071">
    <property type="entry name" value="Lyase_8-like_C"/>
</dbReference>